<organism evidence="2 3">
    <name type="scientific">Catenovulum sediminis</name>
    <dbReference type="NCBI Taxonomy" id="1740262"/>
    <lineage>
        <taxon>Bacteria</taxon>
        <taxon>Pseudomonadati</taxon>
        <taxon>Pseudomonadota</taxon>
        <taxon>Gammaproteobacteria</taxon>
        <taxon>Alteromonadales</taxon>
        <taxon>Alteromonadaceae</taxon>
        <taxon>Catenovulum</taxon>
    </lineage>
</organism>
<keyword evidence="3" id="KW-1185">Reference proteome</keyword>
<evidence type="ECO:0000313" key="2">
    <source>
        <dbReference type="EMBL" id="MER2490678.1"/>
    </source>
</evidence>
<sequence length="213" mass="24569">MTDLRFYFLICCLLFLSGLVTGQFFSCADDVLDAIVKITAIVSSMVTICGVVLAYFSLNSWKAQYKYSKVDNLIDELEDSFWDLQKEIYGLYHAILMVSKYHDSAGVNESYEELKSKQDLAQNKYSAQKSIYKRLYYKLNRHANDQTIEVIKPKYIERQATKLFQKAVGTYKTPGDSGQKLNEGYDHLTKLDKYVNDGFTQLRKKLSKLAQDH</sequence>
<evidence type="ECO:0000313" key="3">
    <source>
        <dbReference type="Proteomes" id="UP001467690"/>
    </source>
</evidence>
<dbReference type="EMBL" id="JBELOE010000064">
    <property type="protein sequence ID" value="MER2490678.1"/>
    <property type="molecule type" value="Genomic_DNA"/>
</dbReference>
<accession>A0ABV1RCM8</accession>
<feature type="transmembrane region" description="Helical" evidence="1">
    <location>
        <begin position="38"/>
        <end position="58"/>
    </location>
</feature>
<name>A0ABV1RCM8_9ALTE</name>
<protein>
    <submittedName>
        <fullName evidence="2">Uncharacterized protein</fullName>
    </submittedName>
</protein>
<dbReference type="RefSeq" id="WP_350400423.1">
    <property type="nucleotide sequence ID" value="NZ_JBELOE010000064.1"/>
</dbReference>
<keyword evidence="1" id="KW-0812">Transmembrane</keyword>
<evidence type="ECO:0000256" key="1">
    <source>
        <dbReference type="SAM" id="Phobius"/>
    </source>
</evidence>
<keyword evidence="1" id="KW-0472">Membrane</keyword>
<gene>
    <name evidence="2" type="ORF">ABS311_02105</name>
</gene>
<keyword evidence="1" id="KW-1133">Transmembrane helix</keyword>
<proteinExistence type="predicted"/>
<reference evidence="2 3" key="1">
    <citation type="submission" date="2024-06" db="EMBL/GenBank/DDBJ databases">
        <authorList>
            <person name="Chen R.Y."/>
        </authorList>
    </citation>
    <scope>NUCLEOTIDE SEQUENCE [LARGE SCALE GENOMIC DNA]</scope>
    <source>
        <strain evidence="2 3">D2</strain>
    </source>
</reference>
<comment type="caution">
    <text evidence="2">The sequence shown here is derived from an EMBL/GenBank/DDBJ whole genome shotgun (WGS) entry which is preliminary data.</text>
</comment>
<dbReference type="Proteomes" id="UP001467690">
    <property type="component" value="Unassembled WGS sequence"/>
</dbReference>